<dbReference type="GO" id="GO:0046872">
    <property type="term" value="F:metal ion binding"/>
    <property type="evidence" value="ECO:0007669"/>
    <property type="project" value="UniProtKB-KW"/>
</dbReference>
<keyword evidence="2" id="KW-0479">Metal-binding</keyword>
<sequence>MSPYVFAPAQSVTLDVQGSDARFPVYRLFCLGRNYPWGDAQDAVRQAPLFFMKPASAVVPAEGELAYPPLTGDFCHEIELVVAIGADGADIPQEQALAHVWGYAAGLDLTRRDLQMAAKAAGQPWEAAKAFDGSAPISAVVPASRIGHPDTGAVWLRVNGVERQRSSLEQQIWSVSEIISRLSQSIRLRAGDLIMTGTPPGVAALQPGDVISAGIDGVGQLDVRVGARPALNSI</sequence>
<proteinExistence type="inferred from homology"/>
<evidence type="ECO:0000259" key="3">
    <source>
        <dbReference type="Pfam" id="PF01557"/>
    </source>
</evidence>
<keyword evidence="4" id="KW-0378">Hydrolase</keyword>
<comment type="similarity">
    <text evidence="1">Belongs to the hydratase/decarboxylase family.</text>
</comment>
<protein>
    <submittedName>
        <fullName evidence="4">Fumarylacetoacetate hydrolase family protein</fullName>
    </submittedName>
</protein>
<dbReference type="SUPFAM" id="SSF56529">
    <property type="entry name" value="FAH"/>
    <property type="match status" value="1"/>
</dbReference>
<dbReference type="PANTHER" id="PTHR11820:SF90">
    <property type="entry name" value="FLUTATHIONE S-TRANSFERASE"/>
    <property type="match status" value="1"/>
</dbReference>
<dbReference type="Pfam" id="PF01557">
    <property type="entry name" value="FAA_hydrolase"/>
    <property type="match status" value="1"/>
</dbReference>
<evidence type="ECO:0000256" key="2">
    <source>
        <dbReference type="ARBA" id="ARBA00022723"/>
    </source>
</evidence>
<evidence type="ECO:0000256" key="1">
    <source>
        <dbReference type="ARBA" id="ARBA00010715"/>
    </source>
</evidence>
<dbReference type="GO" id="GO:0018773">
    <property type="term" value="F:acetylpyruvate hydrolase activity"/>
    <property type="evidence" value="ECO:0007669"/>
    <property type="project" value="TreeGrafter"/>
</dbReference>
<organism evidence="4 5">
    <name type="scientific">Pseudomonas eucalypticola</name>
    <dbReference type="NCBI Taxonomy" id="2599595"/>
    <lineage>
        <taxon>Bacteria</taxon>
        <taxon>Pseudomonadati</taxon>
        <taxon>Pseudomonadota</taxon>
        <taxon>Gammaproteobacteria</taxon>
        <taxon>Pseudomonadales</taxon>
        <taxon>Pseudomonadaceae</taxon>
        <taxon>Pseudomonas</taxon>
    </lineage>
</organism>
<keyword evidence="5" id="KW-1185">Reference proteome</keyword>
<accession>A0A7D5HNP8</accession>
<dbReference type="InterPro" id="IPR036663">
    <property type="entry name" value="Fumarylacetoacetase_C_sf"/>
</dbReference>
<dbReference type="Proteomes" id="UP000509568">
    <property type="component" value="Chromosome"/>
</dbReference>
<dbReference type="EMBL" id="CP056030">
    <property type="protein sequence ID" value="QKZ04668.1"/>
    <property type="molecule type" value="Genomic_DNA"/>
</dbReference>
<dbReference type="PANTHER" id="PTHR11820">
    <property type="entry name" value="ACYLPYRUVASE"/>
    <property type="match status" value="1"/>
</dbReference>
<reference evidence="4 5" key="1">
    <citation type="submission" date="2020-06" db="EMBL/GenBank/DDBJ databases">
        <title>Pseudomonas eucalypticola sp. nov., an endophyte of Eucalyptus dunnii leaves with biocontrol ability of eucalyptus leaf blight.</title>
        <authorList>
            <person name="Liu Y."/>
            <person name="Song Z."/>
            <person name="Zeng H."/>
            <person name="Lu M."/>
            <person name="Wang X."/>
            <person name="Lian X."/>
            <person name="Zhang Q."/>
        </authorList>
    </citation>
    <scope>NUCLEOTIDE SEQUENCE [LARGE SCALE GENOMIC DNA]</scope>
    <source>
        <strain evidence="4 5">NP-1</strain>
    </source>
</reference>
<dbReference type="KEGG" id="pez:HWQ56_13090"/>
<evidence type="ECO:0000313" key="4">
    <source>
        <dbReference type="EMBL" id="QKZ04668.1"/>
    </source>
</evidence>
<evidence type="ECO:0000313" key="5">
    <source>
        <dbReference type="Proteomes" id="UP000509568"/>
    </source>
</evidence>
<gene>
    <name evidence="4" type="ORF">HWQ56_13090</name>
</gene>
<name>A0A7D5HNP8_9PSED</name>
<dbReference type="Gene3D" id="3.90.850.10">
    <property type="entry name" value="Fumarylacetoacetase-like, C-terminal domain"/>
    <property type="match status" value="1"/>
</dbReference>
<feature type="domain" description="Fumarylacetoacetase-like C-terminal" evidence="3">
    <location>
        <begin position="29"/>
        <end position="225"/>
    </location>
</feature>
<dbReference type="InterPro" id="IPR011234">
    <property type="entry name" value="Fumarylacetoacetase-like_C"/>
</dbReference>
<dbReference type="AlphaFoldDB" id="A0A7D5HNP8"/>
<dbReference type="RefSeq" id="WP_176570754.1">
    <property type="nucleotide sequence ID" value="NZ_CP056030.1"/>
</dbReference>